<reference evidence="1" key="2">
    <citation type="submission" date="2022-10" db="EMBL/GenBank/DDBJ databases">
        <authorList>
            <person name="Kostovova I."/>
            <person name="Moravkova M."/>
            <person name="Pechar R."/>
        </authorList>
    </citation>
    <scope>NUCLEOTIDE SEQUENCE</scope>
    <source>
        <strain evidence="1">M597B</strain>
    </source>
</reference>
<evidence type="ECO:0000313" key="1">
    <source>
        <dbReference type="EMBL" id="MDB6246512.1"/>
    </source>
</evidence>
<accession>A0AAW6B937</accession>
<protein>
    <submittedName>
        <fullName evidence="1">Uncharacterized protein</fullName>
    </submittedName>
</protein>
<dbReference type="EMBL" id="JAOTHD010000009">
    <property type="protein sequence ID" value="MDB6246512.1"/>
    <property type="molecule type" value="Genomic_DNA"/>
</dbReference>
<dbReference type="AlphaFoldDB" id="A0AAW6B937"/>
<dbReference type="RefSeq" id="WP_056939930.1">
    <property type="nucleotide sequence ID" value="NZ_JAOTHC010000009.1"/>
</dbReference>
<name>A0AAW6B937_LACAM</name>
<sequence length="134" mass="16197">MTKSQNIIRIHEVMTPLSLSEKDETILDQFENVLLSDNVYYPFQPVKHINQVFIENINEQLLKDFAFKNKSRKLILDRLISISYKYLAKNRRDDISYSQIKKNWLNLIQICFNTYHYQYHPERLLNKIKEANQM</sequence>
<comment type="caution">
    <text evidence="1">The sequence shown here is derived from an EMBL/GenBank/DDBJ whole genome shotgun (WGS) entry which is preliminary data.</text>
</comment>
<organism evidence="1 2">
    <name type="scientific">Lactobacillus amylovorus</name>
    <dbReference type="NCBI Taxonomy" id="1604"/>
    <lineage>
        <taxon>Bacteria</taxon>
        <taxon>Bacillati</taxon>
        <taxon>Bacillota</taxon>
        <taxon>Bacilli</taxon>
        <taxon>Lactobacillales</taxon>
        <taxon>Lactobacillaceae</taxon>
        <taxon>Lactobacillus</taxon>
    </lineage>
</organism>
<proteinExistence type="predicted"/>
<reference evidence="1" key="1">
    <citation type="journal article" date="2022" name="Microorganisms">
        <title>Antibiotic Susceptibility, Resistance Gene Determinants and Corresponding Genomic Regions in Lactobacillus amylovorus Isolates Derived from Wild Boars and Domestic Pigs.</title>
        <authorList>
            <person name="Moravkova M."/>
            <person name="Kostovova I."/>
            <person name="Kavanova K."/>
            <person name="Pechar R."/>
            <person name="Stanek S."/>
            <person name="Brychta A."/>
            <person name="Zeman M."/>
            <person name="Kubasova T."/>
        </authorList>
    </citation>
    <scope>NUCLEOTIDE SEQUENCE</scope>
    <source>
        <strain evidence="1">M597B</strain>
    </source>
</reference>
<evidence type="ECO:0000313" key="2">
    <source>
        <dbReference type="Proteomes" id="UP001141961"/>
    </source>
</evidence>
<gene>
    <name evidence="1" type="ORF">ODV14_04000</name>
</gene>
<dbReference type="Proteomes" id="UP001141961">
    <property type="component" value="Unassembled WGS sequence"/>
</dbReference>